<feature type="domain" description="HPr" evidence="6">
    <location>
        <begin position="1"/>
        <end position="89"/>
    </location>
</feature>
<reference evidence="8" key="1">
    <citation type="submission" date="2023-11" db="EMBL/GenBank/DDBJ databases">
        <authorList>
            <person name="Helweg L.P."/>
            <person name="Kiel A."/>
            <person name="Hitz F."/>
            <person name="Ruckert-Reed C."/>
            <person name="Busche T."/>
            <person name="Kaltschmidt B."/>
            <person name="Kaltschmidt C."/>
        </authorList>
    </citation>
    <scope>NUCLEOTIDE SEQUENCE [LARGE SCALE GENOMIC DNA]</scope>
    <source>
        <strain evidence="8">4.1</strain>
    </source>
</reference>
<dbReference type="GO" id="GO:0005737">
    <property type="term" value="C:cytoplasm"/>
    <property type="evidence" value="ECO:0007669"/>
    <property type="project" value="UniProtKB-SubCell"/>
</dbReference>
<organism evidence="7 8">
    <name type="scientific">Sanguibacter biliveldensis</name>
    <dbReference type="NCBI Taxonomy" id="3030830"/>
    <lineage>
        <taxon>Bacteria</taxon>
        <taxon>Bacillati</taxon>
        <taxon>Actinomycetota</taxon>
        <taxon>Actinomycetes</taxon>
        <taxon>Micrococcales</taxon>
        <taxon>Sanguibacteraceae</taxon>
        <taxon>Sanguibacter</taxon>
    </lineage>
</organism>
<dbReference type="AlphaFoldDB" id="A0AAF0Z245"/>
<keyword evidence="8" id="KW-1185">Reference proteome</keyword>
<evidence type="ECO:0000259" key="6">
    <source>
        <dbReference type="PROSITE" id="PS51350"/>
    </source>
</evidence>
<evidence type="ECO:0000313" key="8">
    <source>
        <dbReference type="Proteomes" id="UP001304340"/>
    </source>
</evidence>
<dbReference type="InterPro" id="IPR000032">
    <property type="entry name" value="HPr-like"/>
</dbReference>
<dbReference type="RefSeq" id="WP_319155983.1">
    <property type="nucleotide sequence ID" value="NZ_CP138359.1"/>
</dbReference>
<dbReference type="KEGG" id="sbil:SANBI_002758"/>
<evidence type="ECO:0000256" key="2">
    <source>
        <dbReference type="ARBA" id="ARBA00004496"/>
    </source>
</evidence>
<evidence type="ECO:0000256" key="4">
    <source>
        <dbReference type="ARBA" id="ARBA00022490"/>
    </source>
</evidence>
<dbReference type="InterPro" id="IPR050399">
    <property type="entry name" value="HPr"/>
</dbReference>
<evidence type="ECO:0000313" key="7">
    <source>
        <dbReference type="EMBL" id="WPF81462.1"/>
    </source>
</evidence>
<name>A0AAF0Z245_9MICO</name>
<protein>
    <recommendedName>
        <fullName evidence="3">Phosphocarrier protein HPr</fullName>
    </recommendedName>
</protein>
<gene>
    <name evidence="7" type="ORF">SANBI_002758</name>
</gene>
<dbReference type="PRINTS" id="PR00107">
    <property type="entry name" value="PHOSPHOCPHPR"/>
</dbReference>
<dbReference type="CDD" id="cd00367">
    <property type="entry name" value="PTS-HPr_like"/>
    <property type="match status" value="1"/>
</dbReference>
<dbReference type="NCBIfam" id="TIGR01003">
    <property type="entry name" value="PTS_HPr_family"/>
    <property type="match status" value="1"/>
</dbReference>
<dbReference type="PANTHER" id="PTHR33705">
    <property type="entry name" value="PHOSPHOCARRIER PROTEIN HPR"/>
    <property type="match status" value="1"/>
</dbReference>
<comment type="subcellular location">
    <subcellularLocation>
        <location evidence="2">Cytoplasm</location>
    </subcellularLocation>
</comment>
<proteinExistence type="predicted"/>
<dbReference type="PANTHER" id="PTHR33705:SF2">
    <property type="entry name" value="PHOSPHOCARRIER PROTEIN NPR"/>
    <property type="match status" value="1"/>
</dbReference>
<dbReference type="EMBL" id="CP138359">
    <property type="protein sequence ID" value="WPF81462.1"/>
    <property type="molecule type" value="Genomic_DNA"/>
</dbReference>
<dbReference type="InterPro" id="IPR035895">
    <property type="entry name" value="HPr-like_sf"/>
</dbReference>
<dbReference type="Pfam" id="PF00381">
    <property type="entry name" value="PTS-HPr"/>
    <property type="match status" value="1"/>
</dbReference>
<dbReference type="PROSITE" id="PS00369">
    <property type="entry name" value="PTS_HPR_HIS"/>
    <property type="match status" value="1"/>
</dbReference>
<accession>A0AAF0Z245</accession>
<dbReference type="SUPFAM" id="SSF55594">
    <property type="entry name" value="HPr-like"/>
    <property type="match status" value="1"/>
</dbReference>
<evidence type="ECO:0000256" key="1">
    <source>
        <dbReference type="ARBA" id="ARBA00003681"/>
    </source>
</evidence>
<dbReference type="PROSITE" id="PS51350">
    <property type="entry name" value="PTS_HPR_DOM"/>
    <property type="match status" value="1"/>
</dbReference>
<evidence type="ECO:0000256" key="3">
    <source>
        <dbReference type="ARBA" id="ARBA00020422"/>
    </source>
</evidence>
<comment type="function">
    <text evidence="1">General (non sugar-specific) component of the phosphoenolpyruvate-dependent sugar phosphotransferase system (sugar PTS). This major carbohydrate active-transport system catalyzes the phosphorylation of incoming sugar substrates concomitantly with their translocation across the cell membrane. The phosphoryl group from phosphoenolpyruvate (PEP) is transferred to the phosphoryl carrier protein HPr by enzyme I. Phospho-HPr then transfers it to the PTS EIIA domain.</text>
</comment>
<evidence type="ECO:0000256" key="5">
    <source>
        <dbReference type="ARBA" id="ARBA00022683"/>
    </source>
</evidence>
<dbReference type="Proteomes" id="UP001304340">
    <property type="component" value="Chromosome"/>
</dbReference>
<keyword evidence="4" id="KW-0963">Cytoplasm</keyword>
<keyword evidence="5" id="KW-0598">Phosphotransferase system</keyword>
<dbReference type="Gene3D" id="3.30.1340.10">
    <property type="entry name" value="HPr-like"/>
    <property type="match status" value="1"/>
</dbReference>
<dbReference type="InterPro" id="IPR001020">
    <property type="entry name" value="PTS_HPr_His_P_site"/>
</dbReference>
<sequence length="89" mass="9240">MPRRLVTIASSSGLHARPASLFTQAAAAAGHEITIGRPDEEPVDASSILLVMSLGLSRDDDVVLESSALEAETALDDLAALLRTDLDAA</sequence>
<dbReference type="GO" id="GO:0009401">
    <property type="term" value="P:phosphoenolpyruvate-dependent sugar phosphotransferase system"/>
    <property type="evidence" value="ECO:0007669"/>
    <property type="project" value="UniProtKB-KW"/>
</dbReference>